<sequence length="266" mass="29035">MNQVEADDRTPPSVPRPAVRPRGYKLDQWNRQQWNWDDGIFSAWAGITIAGACYVPIAVVSLLVWELAVTGHSNVITHADALPGLGLTMVPVAVWSAVMGFIFGGILLLVLSIPILYLDLHRHAALFGTLIGGMAGISYSVALLNNFSPADAIADRLGNFLILPGLATLCGQIGGGWGICRIRSRRATEPRPLRFRLLSALVFTTWVAAFLGVAQWGLGDEAPWFAPAMVWLVYQFGTAWLVMQLLTWRGLRSARVESALTQPLEC</sequence>
<feature type="transmembrane region" description="Helical" evidence="1">
    <location>
        <begin position="124"/>
        <end position="145"/>
    </location>
</feature>
<dbReference type="RefSeq" id="WP_252850602.1">
    <property type="nucleotide sequence ID" value="NZ_JAMXLR010000004.1"/>
</dbReference>
<keyword evidence="1" id="KW-1133">Transmembrane helix</keyword>
<feature type="transmembrane region" description="Helical" evidence="1">
    <location>
        <begin position="157"/>
        <end position="177"/>
    </location>
</feature>
<organism evidence="2 3">
    <name type="scientific">Aeoliella straminimaris</name>
    <dbReference type="NCBI Taxonomy" id="2954799"/>
    <lineage>
        <taxon>Bacteria</taxon>
        <taxon>Pseudomonadati</taxon>
        <taxon>Planctomycetota</taxon>
        <taxon>Planctomycetia</taxon>
        <taxon>Pirellulales</taxon>
        <taxon>Lacipirellulaceae</taxon>
        <taxon>Aeoliella</taxon>
    </lineage>
</organism>
<name>A0A9X2F5C1_9BACT</name>
<comment type="caution">
    <text evidence="2">The sequence shown here is derived from an EMBL/GenBank/DDBJ whole genome shotgun (WGS) entry which is preliminary data.</text>
</comment>
<reference evidence="2" key="1">
    <citation type="submission" date="2022-06" db="EMBL/GenBank/DDBJ databases">
        <title>Aeoliella straminimaris, a novel planctomycete from sediments.</title>
        <authorList>
            <person name="Vitorino I.R."/>
            <person name="Lage O.M."/>
        </authorList>
    </citation>
    <scope>NUCLEOTIDE SEQUENCE</scope>
    <source>
        <strain evidence="2">ICT_H6.2</strain>
    </source>
</reference>
<feature type="transmembrane region" description="Helical" evidence="1">
    <location>
        <begin position="92"/>
        <end position="117"/>
    </location>
</feature>
<feature type="transmembrane region" description="Helical" evidence="1">
    <location>
        <begin position="197"/>
        <end position="218"/>
    </location>
</feature>
<keyword evidence="1" id="KW-0472">Membrane</keyword>
<protein>
    <recommendedName>
        <fullName evidence="4">DUF998 domain-containing protein</fullName>
    </recommendedName>
</protein>
<evidence type="ECO:0000313" key="2">
    <source>
        <dbReference type="EMBL" id="MCO6042500.1"/>
    </source>
</evidence>
<dbReference type="EMBL" id="JAMXLR010000004">
    <property type="protein sequence ID" value="MCO6042500.1"/>
    <property type="molecule type" value="Genomic_DNA"/>
</dbReference>
<gene>
    <name evidence="2" type="ORF">NG895_01135</name>
</gene>
<evidence type="ECO:0000313" key="3">
    <source>
        <dbReference type="Proteomes" id="UP001155241"/>
    </source>
</evidence>
<accession>A0A9X2F5C1</accession>
<proteinExistence type="predicted"/>
<dbReference type="Proteomes" id="UP001155241">
    <property type="component" value="Unassembled WGS sequence"/>
</dbReference>
<dbReference type="AlphaFoldDB" id="A0A9X2F5C1"/>
<feature type="transmembrane region" description="Helical" evidence="1">
    <location>
        <begin position="41"/>
        <end position="65"/>
    </location>
</feature>
<feature type="transmembrane region" description="Helical" evidence="1">
    <location>
        <begin position="224"/>
        <end position="246"/>
    </location>
</feature>
<evidence type="ECO:0000256" key="1">
    <source>
        <dbReference type="SAM" id="Phobius"/>
    </source>
</evidence>
<keyword evidence="3" id="KW-1185">Reference proteome</keyword>
<evidence type="ECO:0008006" key="4">
    <source>
        <dbReference type="Google" id="ProtNLM"/>
    </source>
</evidence>
<keyword evidence="1" id="KW-0812">Transmembrane</keyword>